<dbReference type="EMBL" id="OCTN01000001">
    <property type="protein sequence ID" value="SOH93118.1"/>
    <property type="molecule type" value="Genomic_DNA"/>
</dbReference>
<evidence type="ECO:0000256" key="4">
    <source>
        <dbReference type="ARBA" id="ARBA00023152"/>
    </source>
</evidence>
<reference evidence="10" key="1">
    <citation type="submission" date="2017-09" db="EMBL/GenBank/DDBJ databases">
        <authorList>
            <person name="Varghese N."/>
            <person name="Submissions S."/>
        </authorList>
    </citation>
    <scope>NUCLEOTIDE SEQUENCE [LARGE SCALE GENOMIC DNA]</scope>
    <source>
        <strain evidence="10">C7</strain>
    </source>
</reference>
<dbReference type="GO" id="GO:0048029">
    <property type="term" value="F:monosaccharide binding"/>
    <property type="evidence" value="ECO:0007669"/>
    <property type="project" value="TreeGrafter"/>
</dbReference>
<comment type="pathway">
    <text evidence="7">Carbohydrate biosynthesis; gluconeogenesis.</text>
</comment>
<dbReference type="Gene3D" id="3.40.50.10490">
    <property type="entry name" value="Glucose-6-phosphate isomerase like protein, domain 1"/>
    <property type="match status" value="2"/>
</dbReference>
<dbReference type="PANTHER" id="PTHR11469">
    <property type="entry name" value="GLUCOSE-6-PHOSPHATE ISOMERASE"/>
    <property type="match status" value="1"/>
</dbReference>
<dbReference type="PROSITE" id="PS00765">
    <property type="entry name" value="P_GLUCOSE_ISOMERASE_1"/>
    <property type="match status" value="1"/>
</dbReference>
<dbReference type="GO" id="GO:0051156">
    <property type="term" value="P:glucose 6-phosphate metabolic process"/>
    <property type="evidence" value="ECO:0007669"/>
    <property type="project" value="TreeGrafter"/>
</dbReference>
<keyword evidence="10" id="KW-1185">Reference proteome</keyword>
<evidence type="ECO:0000256" key="6">
    <source>
        <dbReference type="ARBA" id="ARBA00029321"/>
    </source>
</evidence>
<dbReference type="OrthoDB" id="140919at2"/>
<evidence type="ECO:0000313" key="10">
    <source>
        <dbReference type="Proteomes" id="UP000220034"/>
    </source>
</evidence>
<organism evidence="9 10">
    <name type="scientific">Pontivivens marinum</name>
    <dbReference type="NCBI Taxonomy" id="1690039"/>
    <lineage>
        <taxon>Bacteria</taxon>
        <taxon>Pseudomonadati</taxon>
        <taxon>Pseudomonadota</taxon>
        <taxon>Alphaproteobacteria</taxon>
        <taxon>Rhodobacterales</taxon>
        <taxon>Paracoccaceae</taxon>
        <taxon>Pontivivens</taxon>
    </lineage>
</organism>
<dbReference type="EC" id="5.3.1.9" evidence="7"/>
<keyword evidence="3 7" id="KW-0312">Gluconeogenesis</keyword>
<dbReference type="InterPro" id="IPR018189">
    <property type="entry name" value="Phosphoglucose_isomerase_CS"/>
</dbReference>
<dbReference type="InterPro" id="IPR035482">
    <property type="entry name" value="SIS_PGI_2"/>
</dbReference>
<evidence type="ECO:0000256" key="2">
    <source>
        <dbReference type="ARBA" id="ARBA00006604"/>
    </source>
</evidence>
<protein>
    <recommendedName>
        <fullName evidence="7">Glucose-6-phosphate isomerase</fullName>
        <shortName evidence="7">GPI</shortName>
        <ecNumber evidence="7">5.3.1.9</ecNumber>
    </recommendedName>
    <alternativeName>
        <fullName evidence="7">Phosphoglucose isomerase</fullName>
        <shortName evidence="7">PGI</shortName>
    </alternativeName>
    <alternativeName>
        <fullName evidence="7">Phosphohexose isomerase</fullName>
        <shortName evidence="7">PHI</shortName>
    </alternativeName>
</protein>
<dbReference type="InterPro" id="IPR023096">
    <property type="entry name" value="G6P_Isomerase_C"/>
</dbReference>
<feature type="active site" evidence="7">
    <location>
        <position position="367"/>
    </location>
</feature>
<dbReference type="GO" id="GO:0006094">
    <property type="term" value="P:gluconeogenesis"/>
    <property type="evidence" value="ECO:0007669"/>
    <property type="project" value="UniProtKB-UniRule"/>
</dbReference>
<evidence type="ECO:0000256" key="8">
    <source>
        <dbReference type="RuleBase" id="RU000612"/>
    </source>
</evidence>
<evidence type="ECO:0000256" key="5">
    <source>
        <dbReference type="ARBA" id="ARBA00023235"/>
    </source>
</evidence>
<dbReference type="Pfam" id="PF00342">
    <property type="entry name" value="PGI"/>
    <property type="match status" value="1"/>
</dbReference>
<dbReference type="AlphaFoldDB" id="A0A2C9CPH1"/>
<keyword evidence="5 7" id="KW-0413">Isomerase</keyword>
<dbReference type="NCBIfam" id="NF001211">
    <property type="entry name" value="PRK00179.1"/>
    <property type="match status" value="1"/>
</dbReference>
<dbReference type="InterPro" id="IPR035476">
    <property type="entry name" value="SIS_PGI_1"/>
</dbReference>
<dbReference type="GO" id="GO:0006096">
    <property type="term" value="P:glycolytic process"/>
    <property type="evidence" value="ECO:0007669"/>
    <property type="project" value="UniProtKB-UniRule"/>
</dbReference>
<dbReference type="Gene3D" id="1.10.1390.10">
    <property type="match status" value="1"/>
</dbReference>
<dbReference type="InterPro" id="IPR046348">
    <property type="entry name" value="SIS_dom_sf"/>
</dbReference>
<dbReference type="Proteomes" id="UP000220034">
    <property type="component" value="Unassembled WGS sequence"/>
</dbReference>
<accession>A0A2C9CPH1</accession>
<comment type="pathway">
    <text evidence="1 7 8">Carbohydrate degradation; glycolysis; D-glyceraldehyde 3-phosphate and glycerone phosphate from D-glucose: step 2/4.</text>
</comment>
<dbReference type="UniPathway" id="UPA00109">
    <property type="reaction ID" value="UER00181"/>
</dbReference>
<comment type="function">
    <text evidence="7">Catalyzes the reversible isomerization of glucose-6-phosphate to fructose-6-phosphate.</text>
</comment>
<dbReference type="HAMAP" id="MF_00473">
    <property type="entry name" value="G6P_isomerase"/>
    <property type="match status" value="1"/>
</dbReference>
<dbReference type="CDD" id="cd05015">
    <property type="entry name" value="SIS_PGI_1"/>
    <property type="match status" value="1"/>
</dbReference>
<dbReference type="PANTHER" id="PTHR11469:SF1">
    <property type="entry name" value="GLUCOSE-6-PHOSPHATE ISOMERASE"/>
    <property type="match status" value="1"/>
</dbReference>
<dbReference type="InterPro" id="IPR001672">
    <property type="entry name" value="G6P_Isomerase"/>
</dbReference>
<evidence type="ECO:0000256" key="3">
    <source>
        <dbReference type="ARBA" id="ARBA00022432"/>
    </source>
</evidence>
<dbReference type="UniPathway" id="UPA00138"/>
<keyword evidence="4 7" id="KW-0324">Glycolysis</keyword>
<dbReference type="GO" id="GO:0005829">
    <property type="term" value="C:cytosol"/>
    <property type="evidence" value="ECO:0007669"/>
    <property type="project" value="TreeGrafter"/>
</dbReference>
<feature type="active site" description="Proton donor" evidence="7">
    <location>
        <position position="336"/>
    </location>
</feature>
<dbReference type="PROSITE" id="PS51463">
    <property type="entry name" value="P_GLUCOSE_ISOMERASE_3"/>
    <property type="match status" value="1"/>
</dbReference>
<evidence type="ECO:0000313" key="9">
    <source>
        <dbReference type="EMBL" id="SOH93118.1"/>
    </source>
</evidence>
<evidence type="ECO:0000256" key="1">
    <source>
        <dbReference type="ARBA" id="ARBA00004926"/>
    </source>
</evidence>
<dbReference type="GO" id="GO:0004347">
    <property type="term" value="F:glucose-6-phosphate isomerase activity"/>
    <property type="evidence" value="ECO:0007669"/>
    <property type="project" value="UniProtKB-UniRule"/>
</dbReference>
<dbReference type="RefSeq" id="WP_097928650.1">
    <property type="nucleotide sequence ID" value="NZ_OCTN01000001.1"/>
</dbReference>
<gene>
    <name evidence="7" type="primary">pgi</name>
    <name evidence="9" type="ORF">SAMN06273572_101973</name>
</gene>
<keyword evidence="7" id="KW-0963">Cytoplasm</keyword>
<comment type="similarity">
    <text evidence="2 7 8">Belongs to the GPI family.</text>
</comment>
<dbReference type="GO" id="GO:0097367">
    <property type="term" value="F:carbohydrate derivative binding"/>
    <property type="evidence" value="ECO:0007669"/>
    <property type="project" value="InterPro"/>
</dbReference>
<comment type="subcellular location">
    <subcellularLocation>
        <location evidence="7">Cytoplasm</location>
    </subcellularLocation>
</comment>
<feature type="active site" evidence="7">
    <location>
        <position position="496"/>
    </location>
</feature>
<proteinExistence type="inferred from homology"/>
<dbReference type="CDD" id="cd05016">
    <property type="entry name" value="SIS_PGI_2"/>
    <property type="match status" value="1"/>
</dbReference>
<comment type="catalytic activity">
    <reaction evidence="6 7 8">
        <text>alpha-D-glucose 6-phosphate = beta-D-fructose 6-phosphate</text>
        <dbReference type="Rhea" id="RHEA:11816"/>
        <dbReference type="ChEBI" id="CHEBI:57634"/>
        <dbReference type="ChEBI" id="CHEBI:58225"/>
        <dbReference type="EC" id="5.3.1.9"/>
    </reaction>
</comment>
<name>A0A2C9CPH1_9RHOB</name>
<sequence>MNWNELQAAYGPTIAELQDEDRFDGFSVTFDDMLFDFSRTQMTEDAREGLIDMLEEREFELTRDAMYAGEKINVTEGRRVLHTALRMPEGTQMVADDEDIAQTVLNSRAACYAFAEDVRSGAYAAAAGSFTDVVNIGIGGSDLGPVLVAEALTAQMDGPRLHFVSNVDGAALNQVLKTCDLSRTLFIIASKSFGTIETMETAKVALSTMQGVVADASIHFAALTTKPEMAAEQFGIPAQRCFGFADWVGGRFSVWSPIGLPLMIGLGSAQFGEFLAGAHEVDEHFRTAPLSNNMPVLMACVGVWHRNGCGYPTRCVVPYDQRLATLPQYLQQLDMESNGKRVTVEGDEVDVATSPVVWGSAGTNAQHAYFQMLHQSPTPQPLEFMIAAKPVAEGFEHMQKILIANCFAQSQALAYGRSEREAEELMIAAGMDAGEARELAPHRAFPGNRPSTLLMYRELTPRTLGRIIALAEARCFTEGVFWGVNSFDQWGVELGKVLATDMLPHVEGRFSPDMVDEALSGPLAHYHAL</sequence>
<dbReference type="PRINTS" id="PR00662">
    <property type="entry name" value="G6PISOMERASE"/>
</dbReference>
<dbReference type="SUPFAM" id="SSF53697">
    <property type="entry name" value="SIS domain"/>
    <property type="match status" value="1"/>
</dbReference>
<evidence type="ECO:0000256" key="7">
    <source>
        <dbReference type="HAMAP-Rule" id="MF_00473"/>
    </source>
</evidence>